<protein>
    <recommendedName>
        <fullName evidence="2">site-specific DNA-methyltransferase (adenine-specific)</fullName>
        <ecNumber evidence="2">2.1.1.72</ecNumber>
    </recommendedName>
</protein>
<dbReference type="GO" id="GO:0032259">
    <property type="term" value="P:methylation"/>
    <property type="evidence" value="ECO:0007669"/>
    <property type="project" value="UniProtKB-KW"/>
</dbReference>
<feature type="binding site" evidence="7">
    <location>
        <position position="17"/>
    </location>
    <ligand>
        <name>S-adenosyl-L-methionine</name>
        <dbReference type="ChEBI" id="CHEBI:59789"/>
    </ligand>
</feature>
<dbReference type="AlphaFoldDB" id="A0A2T5JYZ8"/>
<sequence>MKQVPPAAPVAPWLGGKKRLHPLILERIEAIPHRAYVEPFVGMGGIFLRRRFRPRLEVMNDRNGEIINLFRILQRHYPQLLEIMRFQICSRREFDRLRVTDPATLTDLERAARFLYLQRLSFGGKLDGVFGVSAGHGPRFSLARLEPVLDAAHERLDGVVFESLDWADLIPRYDTAETLFYLDPPYFGGENDYGRGIFDRAQFARIAEILGGLKGAFLMSINDTPEIRALFGRFHLEPVRLSYSVSASGSTEAQELLVSNRERIATLL</sequence>
<dbReference type="PRINTS" id="PR00505">
    <property type="entry name" value="D12N6MTFRASE"/>
</dbReference>
<comment type="caution">
    <text evidence="8">The sequence shown here is derived from an EMBL/GenBank/DDBJ whole genome shotgun (WGS) entry which is preliminary data.</text>
</comment>
<proteinExistence type="inferred from homology"/>
<dbReference type="GO" id="GO:0043565">
    <property type="term" value="F:sequence-specific DNA binding"/>
    <property type="evidence" value="ECO:0007669"/>
    <property type="project" value="TreeGrafter"/>
</dbReference>
<evidence type="ECO:0000256" key="5">
    <source>
        <dbReference type="ARBA" id="ARBA00022691"/>
    </source>
</evidence>
<keyword evidence="4" id="KW-0808">Transferase</keyword>
<dbReference type="OrthoDB" id="9805629at2"/>
<comment type="catalytic activity">
    <reaction evidence="6">
        <text>a 2'-deoxyadenosine in DNA + S-adenosyl-L-methionine = an N(6)-methyl-2'-deoxyadenosine in DNA + S-adenosyl-L-homocysteine + H(+)</text>
        <dbReference type="Rhea" id="RHEA:15197"/>
        <dbReference type="Rhea" id="RHEA-COMP:12418"/>
        <dbReference type="Rhea" id="RHEA-COMP:12419"/>
        <dbReference type="ChEBI" id="CHEBI:15378"/>
        <dbReference type="ChEBI" id="CHEBI:57856"/>
        <dbReference type="ChEBI" id="CHEBI:59789"/>
        <dbReference type="ChEBI" id="CHEBI:90615"/>
        <dbReference type="ChEBI" id="CHEBI:90616"/>
        <dbReference type="EC" id="2.1.1.72"/>
    </reaction>
</comment>
<dbReference type="SUPFAM" id="SSF53335">
    <property type="entry name" value="S-adenosyl-L-methionine-dependent methyltransferases"/>
    <property type="match status" value="1"/>
</dbReference>
<dbReference type="PIRSF" id="PIRSF000398">
    <property type="entry name" value="M_m6A_EcoRV"/>
    <property type="match status" value="1"/>
</dbReference>
<dbReference type="EMBL" id="QAOT01000014">
    <property type="protein sequence ID" value="PTR15402.1"/>
    <property type="molecule type" value="Genomic_DNA"/>
</dbReference>
<comment type="similarity">
    <text evidence="1">Belongs to the N(4)/N(6)-methyltransferase family.</text>
</comment>
<dbReference type="Pfam" id="PF02086">
    <property type="entry name" value="MethyltransfD12"/>
    <property type="match status" value="1"/>
</dbReference>
<name>A0A2T5JYZ8_9RHOB</name>
<feature type="binding site" evidence="7">
    <location>
        <position position="183"/>
    </location>
    <ligand>
        <name>S-adenosyl-L-methionine</name>
        <dbReference type="ChEBI" id="CHEBI:59789"/>
    </ligand>
</feature>
<feature type="binding site" evidence="7">
    <location>
        <position position="61"/>
    </location>
    <ligand>
        <name>S-adenosyl-L-methionine</name>
        <dbReference type="ChEBI" id="CHEBI:59789"/>
    </ligand>
</feature>
<feature type="binding site" evidence="7">
    <location>
        <position position="13"/>
    </location>
    <ligand>
        <name>S-adenosyl-L-methionine</name>
        <dbReference type="ChEBI" id="CHEBI:59789"/>
    </ligand>
</feature>
<dbReference type="PANTHER" id="PTHR30481">
    <property type="entry name" value="DNA ADENINE METHYLASE"/>
    <property type="match status" value="1"/>
</dbReference>
<evidence type="ECO:0000256" key="7">
    <source>
        <dbReference type="PIRSR" id="PIRSR000398-1"/>
    </source>
</evidence>
<dbReference type="Gene3D" id="1.10.1020.10">
    <property type="entry name" value="Adenine-specific Methyltransferase, Domain 2"/>
    <property type="match status" value="1"/>
</dbReference>
<reference evidence="8 9" key="1">
    <citation type="submission" date="2018-04" db="EMBL/GenBank/DDBJ databases">
        <title>Genomic Encyclopedia of Type Strains, Phase III (KMG-III): the genomes of soil and plant-associated and newly described type strains.</title>
        <authorList>
            <person name="Whitman W."/>
        </authorList>
    </citation>
    <scope>NUCLEOTIDE SEQUENCE [LARGE SCALE GENOMIC DNA]</scope>
    <source>
        <strain evidence="8 9">KA25</strain>
    </source>
</reference>
<dbReference type="RefSeq" id="WP_108221515.1">
    <property type="nucleotide sequence ID" value="NZ_CP090021.1"/>
</dbReference>
<evidence type="ECO:0000313" key="8">
    <source>
        <dbReference type="EMBL" id="PTR15402.1"/>
    </source>
</evidence>
<dbReference type="InterPro" id="IPR012263">
    <property type="entry name" value="M_m6A_EcoRV"/>
</dbReference>
<gene>
    <name evidence="8" type="ORF">C8J28_114123</name>
</gene>
<evidence type="ECO:0000256" key="1">
    <source>
        <dbReference type="ARBA" id="ARBA00006594"/>
    </source>
</evidence>
<dbReference type="GO" id="GO:0009007">
    <property type="term" value="F:site-specific DNA-methyltransferase (adenine-specific) activity"/>
    <property type="evidence" value="ECO:0007669"/>
    <property type="project" value="UniProtKB-EC"/>
</dbReference>
<dbReference type="InterPro" id="IPR012327">
    <property type="entry name" value="MeTrfase_D12"/>
</dbReference>
<dbReference type="InterPro" id="IPR023095">
    <property type="entry name" value="Ade_MeTrfase_dom_2"/>
</dbReference>
<dbReference type="Proteomes" id="UP000244060">
    <property type="component" value="Unassembled WGS sequence"/>
</dbReference>
<evidence type="ECO:0000256" key="4">
    <source>
        <dbReference type="ARBA" id="ARBA00022679"/>
    </source>
</evidence>
<evidence type="ECO:0000256" key="6">
    <source>
        <dbReference type="ARBA" id="ARBA00047942"/>
    </source>
</evidence>
<dbReference type="GO" id="GO:0006298">
    <property type="term" value="P:mismatch repair"/>
    <property type="evidence" value="ECO:0007669"/>
    <property type="project" value="TreeGrafter"/>
</dbReference>
<keyword evidence="3 8" id="KW-0489">Methyltransferase</keyword>
<evidence type="ECO:0000256" key="3">
    <source>
        <dbReference type="ARBA" id="ARBA00022603"/>
    </source>
</evidence>
<dbReference type="PANTHER" id="PTHR30481:SF4">
    <property type="entry name" value="SITE-SPECIFIC DNA-METHYLTRANSFERASE (ADENINE-SPECIFIC)"/>
    <property type="match status" value="1"/>
</dbReference>
<dbReference type="GO" id="GO:0009307">
    <property type="term" value="P:DNA restriction-modification system"/>
    <property type="evidence" value="ECO:0007669"/>
    <property type="project" value="InterPro"/>
</dbReference>
<keyword evidence="9" id="KW-1185">Reference proteome</keyword>
<dbReference type="EC" id="2.1.1.72" evidence="2"/>
<accession>A0A2T5JYZ8</accession>
<dbReference type="Gene3D" id="3.40.50.150">
    <property type="entry name" value="Vaccinia Virus protein VP39"/>
    <property type="match status" value="1"/>
</dbReference>
<organism evidence="8 9">
    <name type="scientific">Cereibacter azotoformans</name>
    <dbReference type="NCBI Taxonomy" id="43057"/>
    <lineage>
        <taxon>Bacteria</taxon>
        <taxon>Pseudomonadati</taxon>
        <taxon>Pseudomonadota</taxon>
        <taxon>Alphaproteobacteria</taxon>
        <taxon>Rhodobacterales</taxon>
        <taxon>Paracoccaceae</taxon>
        <taxon>Cereibacter</taxon>
    </lineage>
</organism>
<dbReference type="GO" id="GO:1904047">
    <property type="term" value="F:S-adenosyl-L-methionine binding"/>
    <property type="evidence" value="ECO:0007669"/>
    <property type="project" value="TreeGrafter"/>
</dbReference>
<evidence type="ECO:0000313" key="9">
    <source>
        <dbReference type="Proteomes" id="UP000244060"/>
    </source>
</evidence>
<keyword evidence="5" id="KW-0949">S-adenosyl-L-methionine</keyword>
<dbReference type="InterPro" id="IPR029063">
    <property type="entry name" value="SAM-dependent_MTases_sf"/>
</dbReference>
<evidence type="ECO:0000256" key="2">
    <source>
        <dbReference type="ARBA" id="ARBA00011900"/>
    </source>
</evidence>